<dbReference type="PIRSF" id="PIRSF008546">
    <property type="entry name" value="UCP008546"/>
    <property type="match status" value="1"/>
</dbReference>
<dbReference type="Gene3D" id="1.25.40.380">
    <property type="entry name" value="Protein of unknown function DUF1810"/>
    <property type="match status" value="1"/>
</dbReference>
<reference evidence="1" key="1">
    <citation type="submission" date="2020-05" db="EMBL/GenBank/DDBJ databases">
        <title>Nod-independent and nitrogen-fixing Bradyrhizobium aeschynomene sp. nov. isolated from nodules of Aeschynomene indica.</title>
        <authorList>
            <person name="Zhang Z."/>
        </authorList>
    </citation>
    <scope>NUCLEOTIDE SEQUENCE</scope>
    <source>
        <strain evidence="1">83012</strain>
    </source>
</reference>
<comment type="caution">
    <text evidence="1">The sequence shown here is derived from an EMBL/GenBank/DDBJ whole genome shotgun (WGS) entry which is preliminary data.</text>
</comment>
<dbReference type="InterPro" id="IPR014937">
    <property type="entry name" value="DUF1810"/>
</dbReference>
<dbReference type="Pfam" id="PF08837">
    <property type="entry name" value="DUF1810"/>
    <property type="match status" value="1"/>
</dbReference>
<organism evidence="1 2">
    <name type="scientific">Bradyrhizobium aeschynomenes</name>
    <dbReference type="NCBI Taxonomy" id="2734909"/>
    <lineage>
        <taxon>Bacteria</taxon>
        <taxon>Pseudomonadati</taxon>
        <taxon>Pseudomonadota</taxon>
        <taxon>Alphaproteobacteria</taxon>
        <taxon>Hyphomicrobiales</taxon>
        <taxon>Nitrobacteraceae</taxon>
        <taxon>Bradyrhizobium</taxon>
    </lineage>
</organism>
<gene>
    <name evidence="1" type="ORF">HL667_05615</name>
</gene>
<dbReference type="Proteomes" id="UP000886476">
    <property type="component" value="Unassembled WGS sequence"/>
</dbReference>
<dbReference type="EMBL" id="JABFDN010000001">
    <property type="protein sequence ID" value="NPU64470.1"/>
    <property type="molecule type" value="Genomic_DNA"/>
</dbReference>
<dbReference type="SUPFAM" id="SSF140736">
    <property type="entry name" value="Rv1873-like"/>
    <property type="match status" value="1"/>
</dbReference>
<protein>
    <submittedName>
        <fullName evidence="1">DUF1810 domain-containing protein</fullName>
    </submittedName>
</protein>
<proteinExistence type="predicted"/>
<sequence>MDADCHDLNRFVDAQNSIYSRVTAELAAGRKQTHWMWFIFPQVEGLGHSAMAQRYAIRSRAEAEAYLDHPVLGPRLRECTRLVLAVRNKSLREMLGSPDDIKFRSCMTLFDSVAPNAEFAAALDRHCNGARDPETVAFLQRGMR</sequence>
<evidence type="ECO:0000313" key="2">
    <source>
        <dbReference type="Proteomes" id="UP000886476"/>
    </source>
</evidence>
<evidence type="ECO:0000313" key="1">
    <source>
        <dbReference type="EMBL" id="NPU64470.1"/>
    </source>
</evidence>
<dbReference type="RefSeq" id="WP_172109828.1">
    <property type="nucleotide sequence ID" value="NZ_JABFDM010000012.1"/>
</dbReference>
<accession>A0ABX2CA39</accession>
<name>A0ABX2CA39_9BRAD</name>
<keyword evidence="2" id="KW-1185">Reference proteome</keyword>
<dbReference type="InterPro" id="IPR036287">
    <property type="entry name" value="Rv1873-like_sf"/>
</dbReference>